<dbReference type="EMBL" id="CP108195">
    <property type="protein sequence ID" value="WTS18185.1"/>
    <property type="molecule type" value="Genomic_DNA"/>
</dbReference>
<evidence type="ECO:0000259" key="1">
    <source>
        <dbReference type="Pfam" id="PF01610"/>
    </source>
</evidence>
<name>A0AAU1ULR4_9ACTN</name>
<reference evidence="2" key="1">
    <citation type="submission" date="2022-10" db="EMBL/GenBank/DDBJ databases">
        <title>The complete genomes of actinobacterial strains from the NBC collection.</title>
        <authorList>
            <person name="Joergensen T.S."/>
            <person name="Alvarez Arevalo M."/>
            <person name="Sterndorff E.B."/>
            <person name="Faurdal D."/>
            <person name="Vuksanovic O."/>
            <person name="Mourched A.-S."/>
            <person name="Charusanti P."/>
            <person name="Shaw S."/>
            <person name="Blin K."/>
            <person name="Weber T."/>
        </authorList>
    </citation>
    <scope>NUCLEOTIDE SEQUENCE</scope>
    <source>
        <strain evidence="2">NBC_00119</strain>
    </source>
</reference>
<feature type="domain" description="Transposase IS204/IS1001/IS1096/IS1165 DDE" evidence="1">
    <location>
        <begin position="29"/>
        <end position="102"/>
    </location>
</feature>
<dbReference type="PANTHER" id="PTHR33498:SF1">
    <property type="entry name" value="TRANSPOSASE FOR INSERTION SEQUENCE ELEMENT IS1557"/>
    <property type="match status" value="1"/>
</dbReference>
<evidence type="ECO:0000313" key="2">
    <source>
        <dbReference type="EMBL" id="WTS18185.1"/>
    </source>
</evidence>
<dbReference type="PANTHER" id="PTHR33498">
    <property type="entry name" value="TRANSPOSASE FOR INSERTION SEQUENCE ELEMENT IS1557"/>
    <property type="match status" value="1"/>
</dbReference>
<dbReference type="InterPro" id="IPR047951">
    <property type="entry name" value="Transpos_ISL3"/>
</dbReference>
<dbReference type="Pfam" id="PF01610">
    <property type="entry name" value="DDE_Tnp_ISL3"/>
    <property type="match status" value="1"/>
</dbReference>
<proteinExistence type="predicted"/>
<sequence>MLGISVSRSIVLRLVNALPDPEVPDLRVVGVDEYATRKGRHYGTVLVDVETRRPVDLLPDREASSLAAWLADRPGAEVVCRDRAPFFAEGASAGAPQAIQVAHPSQLRT</sequence>
<protein>
    <submittedName>
        <fullName evidence="2">Transposase</fullName>
    </submittedName>
</protein>
<organism evidence="2">
    <name type="scientific">Streptomyces sp. NBC_00119</name>
    <dbReference type="NCBI Taxonomy" id="2975659"/>
    <lineage>
        <taxon>Bacteria</taxon>
        <taxon>Bacillati</taxon>
        <taxon>Actinomycetota</taxon>
        <taxon>Actinomycetes</taxon>
        <taxon>Kitasatosporales</taxon>
        <taxon>Streptomycetaceae</taxon>
        <taxon>Streptomyces</taxon>
    </lineage>
</organism>
<dbReference type="AlphaFoldDB" id="A0AAU1ULR4"/>
<dbReference type="InterPro" id="IPR002560">
    <property type="entry name" value="Transposase_DDE"/>
</dbReference>
<gene>
    <name evidence="2" type="ORF">OHU69_48740</name>
</gene>
<accession>A0AAU1ULR4</accession>